<dbReference type="RefSeq" id="WP_261743699.1">
    <property type="nucleotide sequence ID" value="NZ_CP104557.1"/>
</dbReference>
<dbReference type="SUPFAM" id="SSF56349">
    <property type="entry name" value="DNA breaking-rejoining enzymes"/>
    <property type="match status" value="1"/>
</dbReference>
<dbReference type="EMBL" id="CP104557">
    <property type="protein sequence ID" value="UXH38373.1"/>
    <property type="molecule type" value="Genomic_DNA"/>
</dbReference>
<feature type="domain" description="Tyr recombinase" evidence="2">
    <location>
        <begin position="189"/>
        <end position="404"/>
    </location>
</feature>
<evidence type="ECO:0000313" key="4">
    <source>
        <dbReference type="Proteomes" id="UP001064504"/>
    </source>
</evidence>
<evidence type="ECO:0000256" key="1">
    <source>
        <dbReference type="ARBA" id="ARBA00023172"/>
    </source>
</evidence>
<dbReference type="InterPro" id="IPR013762">
    <property type="entry name" value="Integrase-like_cat_sf"/>
</dbReference>
<name>A0ABY6AHW9_9PSED</name>
<dbReference type="PROSITE" id="PS51898">
    <property type="entry name" value="TYR_RECOMBINASE"/>
    <property type="match status" value="1"/>
</dbReference>
<evidence type="ECO:0000259" key="2">
    <source>
        <dbReference type="PROSITE" id="PS51898"/>
    </source>
</evidence>
<dbReference type="Gene3D" id="1.10.443.10">
    <property type="entry name" value="Intergrase catalytic core"/>
    <property type="match status" value="1"/>
</dbReference>
<proteinExistence type="predicted"/>
<evidence type="ECO:0000313" key="3">
    <source>
        <dbReference type="EMBL" id="UXH38373.1"/>
    </source>
</evidence>
<keyword evidence="1" id="KW-0233">DNA recombination</keyword>
<dbReference type="Proteomes" id="UP001064504">
    <property type="component" value="Chromosome"/>
</dbReference>
<organism evidence="3 4">
    <name type="scientific">Pseudomonas promysalinigenes</name>
    <dbReference type="NCBI Taxonomy" id="485898"/>
    <lineage>
        <taxon>Bacteria</taxon>
        <taxon>Pseudomonadati</taxon>
        <taxon>Pseudomonadota</taxon>
        <taxon>Gammaproteobacteria</taxon>
        <taxon>Pseudomonadales</taxon>
        <taxon>Pseudomonadaceae</taxon>
        <taxon>Pseudomonas</taxon>
    </lineage>
</organism>
<sequence length="415" mass="47870">MDDKNNDQKCKNRFRIRQFIASDGRRFALLFDSEESAWPALAPTAFCLHQLSNKGAATERQYLQSIKKTLEWAADQNVDLEALLQSAKFPVPLIDSLAQALNKKQKLGKDDEEGATVTPKSFNSAMEQTHEYFTWLFIQIRSNPNSTASEKFLERLNKAFKSRKRKTGSDAAYAQSLLNKKLSEPTRLALTERFEKPFGYQMTEFQKGVLFRDALMLEIFYELGIRLGELLSLKLAHFIQATGGDHAYLDIVRNQDDEYDRRVNQPVVKTNGRKLAISPALERKILTYLGDWRATIPGAGFDDNSFLFIAHKAGPSQGQALQISAIRSFFTTLRRKDKRLSELHPHLVRHDWNYRFSKECQSRGISEKREMEERCFLMGWRDNSDMAKHYNRRHIAEQAYEVSLSMAKKINRPKS</sequence>
<dbReference type="InterPro" id="IPR011010">
    <property type="entry name" value="DNA_brk_join_enz"/>
</dbReference>
<accession>A0ABY6AHW9</accession>
<keyword evidence="4" id="KW-1185">Reference proteome</keyword>
<protein>
    <submittedName>
        <fullName evidence="3">Tyrosine-type recombinase/integrase</fullName>
    </submittedName>
</protein>
<dbReference type="InterPro" id="IPR002104">
    <property type="entry name" value="Integrase_catalytic"/>
</dbReference>
<gene>
    <name evidence="3" type="ORF">N5C08_15460</name>
</gene>
<reference evidence="3" key="1">
    <citation type="submission" date="2022-09" db="EMBL/GenBank/DDBJ databases">
        <title>Complete genome sequence of Pseudomonas promysalinigenes strain RL-WG26, a newly isolated PGPR with the potential for plant salinity stress alleviation.</title>
        <authorList>
            <person name="Ren L."/>
            <person name="Wang G."/>
            <person name="Hu H."/>
        </authorList>
    </citation>
    <scope>NUCLEOTIDE SEQUENCE</scope>
    <source>
        <strain evidence="3">RL-WG26</strain>
    </source>
</reference>
<dbReference type="Pfam" id="PF00589">
    <property type="entry name" value="Phage_integrase"/>
    <property type="match status" value="1"/>
</dbReference>